<evidence type="ECO:0000256" key="1">
    <source>
        <dbReference type="SAM" id="Coils"/>
    </source>
</evidence>
<feature type="region of interest" description="Disordered" evidence="2">
    <location>
        <begin position="361"/>
        <end position="405"/>
    </location>
</feature>
<proteinExistence type="predicted"/>
<gene>
    <name evidence="3" type="ORF">BLNAU_6323</name>
</gene>
<feature type="compositionally biased region" description="Basic residues" evidence="2">
    <location>
        <begin position="467"/>
        <end position="483"/>
    </location>
</feature>
<evidence type="ECO:0000313" key="3">
    <source>
        <dbReference type="EMBL" id="KAK2958820.1"/>
    </source>
</evidence>
<feature type="compositionally biased region" description="Basic and acidic residues" evidence="2">
    <location>
        <begin position="484"/>
        <end position="493"/>
    </location>
</feature>
<organism evidence="3 4">
    <name type="scientific">Blattamonas nauphoetae</name>
    <dbReference type="NCBI Taxonomy" id="2049346"/>
    <lineage>
        <taxon>Eukaryota</taxon>
        <taxon>Metamonada</taxon>
        <taxon>Preaxostyla</taxon>
        <taxon>Oxymonadida</taxon>
        <taxon>Blattamonas</taxon>
    </lineage>
</organism>
<feature type="compositionally biased region" description="Polar residues" evidence="2">
    <location>
        <begin position="109"/>
        <end position="121"/>
    </location>
</feature>
<name>A0ABQ9Y548_9EUKA</name>
<keyword evidence="4" id="KW-1185">Reference proteome</keyword>
<protein>
    <submittedName>
        <fullName evidence="3">Uncharacterized protein</fullName>
    </submittedName>
</protein>
<feature type="region of interest" description="Disordered" evidence="2">
    <location>
        <begin position="108"/>
        <end position="152"/>
    </location>
</feature>
<comment type="caution">
    <text evidence="3">The sequence shown here is derived from an EMBL/GenBank/DDBJ whole genome shotgun (WGS) entry which is preliminary data.</text>
</comment>
<feature type="compositionally biased region" description="Basic residues" evidence="2">
    <location>
        <begin position="375"/>
        <end position="386"/>
    </location>
</feature>
<sequence>MIADSTPKLQDPTLQAEYEQHCYARDYEFIGANRIYNETFDEFDFSANSYFRQTFHRLNLDPIDIFETETLSKLQMGATFPQSLDEPRIAFCQPQEETPISESIVPAQNAETENVESTQIDTADASFVSSEPKPPTDPKPKAEKKKSRGTREIESLKLDGILDSAFFDGPSGSSLLFSKDKGRDAKDSEVSRGLDPVDGVFYDHSLLLPSREENALKDEIEQLNNQIDQAREIISTIQNNLDSHAVWEKNLPPPFVATSDTFVSTVIAESVPLPSAFVRRLSTIQPSNTYKSWQEHNLVIAGLTQAEKKDEVFYEEVETIVEDRQKMNDMDISTMLIDHQIPQQDDGLESPSKMLAAKRTHTTYVKKDPQFNLPPKKKKTPRKQSKRPADFDDDLHSPPPKEKFEYYNPILPQKRFQSTPNSPTIPTQKDYLAEAEDYKPYSTRHSSRHVTYVHPNDQSNSDDVPHKKTRPYKKDKAKKKAKERLRLTTKEEPVMDQSQHLLPLPPPMHRSSPEEESDNDLFPEDDDEKPF</sequence>
<dbReference type="Proteomes" id="UP001281761">
    <property type="component" value="Unassembled WGS sequence"/>
</dbReference>
<reference evidence="3 4" key="1">
    <citation type="journal article" date="2022" name="bioRxiv">
        <title>Genomics of Preaxostyla Flagellates Illuminates Evolutionary Transitions and the Path Towards Mitochondrial Loss.</title>
        <authorList>
            <person name="Novak L.V.F."/>
            <person name="Treitli S.C."/>
            <person name="Pyrih J."/>
            <person name="Halakuc P."/>
            <person name="Pipaliya S.V."/>
            <person name="Vacek V."/>
            <person name="Brzon O."/>
            <person name="Soukal P."/>
            <person name="Eme L."/>
            <person name="Dacks J.B."/>
            <person name="Karnkowska A."/>
            <person name="Elias M."/>
            <person name="Hampl V."/>
        </authorList>
    </citation>
    <scope>NUCLEOTIDE SEQUENCE [LARGE SCALE GENOMIC DNA]</scope>
    <source>
        <strain evidence="3">NAU3</strain>
        <tissue evidence="3">Gut</tissue>
    </source>
</reference>
<feature type="compositionally biased region" description="Basic and acidic residues" evidence="2">
    <location>
        <begin position="387"/>
        <end position="405"/>
    </location>
</feature>
<feature type="coiled-coil region" evidence="1">
    <location>
        <begin position="213"/>
        <end position="240"/>
    </location>
</feature>
<accession>A0ABQ9Y548</accession>
<evidence type="ECO:0000313" key="4">
    <source>
        <dbReference type="Proteomes" id="UP001281761"/>
    </source>
</evidence>
<feature type="compositionally biased region" description="Acidic residues" evidence="2">
    <location>
        <begin position="514"/>
        <end position="531"/>
    </location>
</feature>
<feature type="region of interest" description="Disordered" evidence="2">
    <location>
        <begin position="434"/>
        <end position="531"/>
    </location>
</feature>
<dbReference type="EMBL" id="JARBJD010000035">
    <property type="protein sequence ID" value="KAK2958820.1"/>
    <property type="molecule type" value="Genomic_DNA"/>
</dbReference>
<evidence type="ECO:0000256" key="2">
    <source>
        <dbReference type="SAM" id="MobiDB-lite"/>
    </source>
</evidence>
<keyword evidence="1" id="KW-0175">Coiled coil</keyword>